<dbReference type="RefSeq" id="WP_040589445.1">
    <property type="nucleotide sequence ID" value="NZ_FXWL01000001.1"/>
</dbReference>
<dbReference type="AlphaFoldDB" id="A0A1Y6EVC3"/>
<gene>
    <name evidence="1" type="ORF">SAMN06295984_1204</name>
</gene>
<evidence type="ECO:0000313" key="2">
    <source>
        <dbReference type="Proteomes" id="UP000194469"/>
    </source>
</evidence>
<accession>A0A1Y6EVC3</accession>
<name>A0A1Y6EVC3_9SPHN</name>
<proteinExistence type="predicted"/>
<evidence type="ECO:0000313" key="1">
    <source>
        <dbReference type="EMBL" id="SMQ65201.1"/>
    </source>
</evidence>
<dbReference type="GeneID" id="303001265"/>
<reference evidence="2" key="1">
    <citation type="submission" date="2017-04" db="EMBL/GenBank/DDBJ databases">
        <authorList>
            <person name="Varghese N."/>
            <person name="Submissions S."/>
        </authorList>
    </citation>
    <scope>NUCLEOTIDE SEQUENCE [LARGE SCALE GENOMIC DNA]</scope>
    <source>
        <strain evidence="2">UI2</strain>
    </source>
</reference>
<sequence length="79" mass="9045">MMESFGALVGWDHHDAGDRIMLRLESVQSSEAAKAHDPDLFRILMTKQQAAILGQYLLRISGQSPVVPRKRGWFRRYFG</sequence>
<dbReference type="EMBL" id="FXWL01000001">
    <property type="protein sequence ID" value="SMQ65201.1"/>
    <property type="molecule type" value="Genomic_DNA"/>
</dbReference>
<protein>
    <submittedName>
        <fullName evidence="1">Uncharacterized protein</fullName>
    </submittedName>
</protein>
<organism evidence="1 2">
    <name type="scientific">Sphingopyxis terrae subsp. ummariensis</name>
    <dbReference type="NCBI Taxonomy" id="429001"/>
    <lineage>
        <taxon>Bacteria</taxon>
        <taxon>Pseudomonadati</taxon>
        <taxon>Pseudomonadota</taxon>
        <taxon>Alphaproteobacteria</taxon>
        <taxon>Sphingomonadales</taxon>
        <taxon>Sphingomonadaceae</taxon>
        <taxon>Sphingopyxis</taxon>
    </lineage>
</organism>
<keyword evidence="2" id="KW-1185">Reference proteome</keyword>
<dbReference type="Proteomes" id="UP000194469">
    <property type="component" value="Unassembled WGS sequence"/>
</dbReference>